<keyword evidence="4 7" id="KW-0031">Aminopeptidase</keyword>
<dbReference type="Pfam" id="PF00883">
    <property type="entry name" value="Peptidase_M17"/>
    <property type="match status" value="1"/>
</dbReference>
<dbReference type="Gene3D" id="3.40.220.10">
    <property type="entry name" value="Leucine Aminopeptidase, subunit E, domain 1"/>
    <property type="match status" value="1"/>
</dbReference>
<evidence type="ECO:0000313" key="10">
    <source>
        <dbReference type="Proteomes" id="UP000178558"/>
    </source>
</evidence>
<dbReference type="HAMAP" id="MF_00181">
    <property type="entry name" value="Cytosol_peptidase_M17"/>
    <property type="match status" value="1"/>
</dbReference>
<evidence type="ECO:0000256" key="2">
    <source>
        <dbReference type="ARBA" id="ARBA00000967"/>
    </source>
</evidence>
<sequence length="508" mass="54850">MIGRISLKKSTFPQNSEVLVLPVAEGDLAILKKLDPKAAKSLQDKIKKFDFKGKAGEALSTENVGSHKRLVLLGTGKKEKLTSIIFREKLADVIRRLRDEKAYSMELYLADLLLTEEAGKNIGLALHLSNYSFIKYRGEKTKKQHHEVKELTVFVPLGASADAVKKFETGLTLAEALAEGIYLSRDLVNEPASHVGASELVDAAKAIEKESKGNIKVEVLEEAECRKLGMGSYLGVAQGSEQKPKFIVIRAKTSAGAKKKICIIGKSIVFDTGGLSLKPPKAMMDMKLDMAGGAAVLGFFKVLTRDPALFSELSKKAEIVGILPACENMPSGKAMRPGDIVTALNGKTIEALNTDAEGRMTLADALSYAEKHLKSDYIVDLATLTGACIVALGEDLAGLFANDKEFGKLFREAADTTGEGIWPLPLYKPYLKGMKNGIADLKNIRGSGYGGAITGALFLSEFVEKAKWIHVDISGPAFREQGPVGILPRGATGWGVLTLIEFLKRIVN</sequence>
<comment type="cofactor">
    <cofactor evidence="7">
        <name>Mn(2+)</name>
        <dbReference type="ChEBI" id="CHEBI:29035"/>
    </cofactor>
    <text evidence="7">Binds 2 manganese ions per subunit.</text>
</comment>
<dbReference type="InterPro" id="IPR008283">
    <property type="entry name" value="Peptidase_M17_N"/>
</dbReference>
<keyword evidence="7" id="KW-0479">Metal-binding</keyword>
<dbReference type="Pfam" id="PF02789">
    <property type="entry name" value="Peptidase_M17_N"/>
    <property type="match status" value="1"/>
</dbReference>
<organism evidence="9 10">
    <name type="scientific">Candidatus Roizmanbacteria bacterium RIFCSPLOWO2_01_FULL_40_42</name>
    <dbReference type="NCBI Taxonomy" id="1802066"/>
    <lineage>
        <taxon>Bacteria</taxon>
        <taxon>Candidatus Roizmaniibacteriota</taxon>
    </lineage>
</organism>
<feature type="binding site" evidence="7">
    <location>
        <position position="271"/>
    </location>
    <ligand>
        <name>Mn(2+)</name>
        <dbReference type="ChEBI" id="CHEBI:29035"/>
        <label>1</label>
    </ligand>
</feature>
<protein>
    <recommendedName>
        <fullName evidence="7">Probable cytosol aminopeptidase</fullName>
        <ecNumber evidence="7">3.4.11.1</ecNumber>
    </recommendedName>
    <alternativeName>
        <fullName evidence="7">Leucine aminopeptidase</fullName>
        <shortName evidence="7">LAP</shortName>
        <ecNumber evidence="7">3.4.11.10</ecNumber>
    </alternativeName>
    <alternativeName>
        <fullName evidence="7">Leucyl aminopeptidase</fullName>
    </alternativeName>
</protein>
<comment type="subcellular location">
    <subcellularLocation>
        <location evidence="7">Cytoplasm</location>
    </subcellularLocation>
</comment>
<comment type="function">
    <text evidence="7">Presumably involved in the processing and regular turnover of intracellular proteins. Catalyzes the removal of unsubstituted N-terminal amino acids from various peptides.</text>
</comment>
<evidence type="ECO:0000256" key="4">
    <source>
        <dbReference type="ARBA" id="ARBA00022438"/>
    </source>
</evidence>
<dbReference type="SUPFAM" id="SSF53187">
    <property type="entry name" value="Zn-dependent exopeptidases"/>
    <property type="match status" value="1"/>
</dbReference>
<name>A0A1F7J2M3_9BACT</name>
<dbReference type="EMBL" id="MGAQ01000024">
    <property type="protein sequence ID" value="OGK49865.1"/>
    <property type="molecule type" value="Genomic_DNA"/>
</dbReference>
<feature type="binding site" evidence="7">
    <location>
        <position position="266"/>
    </location>
    <ligand>
        <name>Mn(2+)</name>
        <dbReference type="ChEBI" id="CHEBI:29035"/>
        <label>2</label>
    </ligand>
</feature>
<dbReference type="PANTHER" id="PTHR11963">
    <property type="entry name" value="LEUCINE AMINOPEPTIDASE-RELATED"/>
    <property type="match status" value="1"/>
</dbReference>
<feature type="domain" description="Cytosol aminopeptidase" evidence="8">
    <location>
        <begin position="353"/>
        <end position="360"/>
    </location>
</feature>
<feature type="active site" evidence="7">
    <location>
        <position position="278"/>
    </location>
</feature>
<evidence type="ECO:0000256" key="5">
    <source>
        <dbReference type="ARBA" id="ARBA00022670"/>
    </source>
</evidence>
<feature type="binding site" evidence="7">
    <location>
        <position position="355"/>
    </location>
    <ligand>
        <name>Mn(2+)</name>
        <dbReference type="ChEBI" id="CHEBI:29035"/>
        <label>1</label>
    </ligand>
</feature>
<feature type="binding site" evidence="7">
    <location>
        <position position="357"/>
    </location>
    <ligand>
        <name>Mn(2+)</name>
        <dbReference type="ChEBI" id="CHEBI:29035"/>
        <label>2</label>
    </ligand>
</feature>
<comment type="catalytic activity">
    <reaction evidence="2 7">
        <text>Release of an N-terminal amino acid, preferentially leucine, but not glutamic or aspartic acids.</text>
        <dbReference type="EC" id="3.4.11.10"/>
    </reaction>
</comment>
<evidence type="ECO:0000259" key="8">
    <source>
        <dbReference type="PROSITE" id="PS00631"/>
    </source>
</evidence>
<dbReference type="InterPro" id="IPR023042">
    <property type="entry name" value="Peptidase_M17_leu_NH2_pept"/>
</dbReference>
<comment type="similarity">
    <text evidence="3 7">Belongs to the peptidase M17 family.</text>
</comment>
<dbReference type="CDD" id="cd00433">
    <property type="entry name" value="Peptidase_M17"/>
    <property type="match status" value="1"/>
</dbReference>
<keyword evidence="7" id="KW-0963">Cytoplasm</keyword>
<keyword evidence="5 7" id="KW-0645">Protease</keyword>
<feature type="binding site" evidence="7">
    <location>
        <position position="357"/>
    </location>
    <ligand>
        <name>Mn(2+)</name>
        <dbReference type="ChEBI" id="CHEBI:29035"/>
        <label>1</label>
    </ligand>
</feature>
<comment type="catalytic activity">
    <reaction evidence="1 7">
        <text>Release of an N-terminal amino acid, Xaa-|-Yaa-, in which Xaa is preferably Leu, but may be other amino acids including Pro although not Arg or Lys, and Yaa may be Pro. Amino acid amides and methyl esters are also readily hydrolyzed, but rates on arylamides are exceedingly low.</text>
        <dbReference type="EC" id="3.4.11.1"/>
    </reaction>
</comment>
<evidence type="ECO:0000256" key="3">
    <source>
        <dbReference type="ARBA" id="ARBA00009528"/>
    </source>
</evidence>
<dbReference type="Gene3D" id="3.40.630.10">
    <property type="entry name" value="Zn peptidases"/>
    <property type="match status" value="1"/>
</dbReference>
<feature type="binding site" evidence="7">
    <location>
        <position position="271"/>
    </location>
    <ligand>
        <name>Mn(2+)</name>
        <dbReference type="ChEBI" id="CHEBI:29035"/>
        <label>2</label>
    </ligand>
</feature>
<dbReference type="GO" id="GO:0030145">
    <property type="term" value="F:manganese ion binding"/>
    <property type="evidence" value="ECO:0007669"/>
    <property type="project" value="UniProtKB-UniRule"/>
</dbReference>
<dbReference type="SUPFAM" id="SSF52949">
    <property type="entry name" value="Macro domain-like"/>
    <property type="match status" value="1"/>
</dbReference>
<evidence type="ECO:0000313" key="9">
    <source>
        <dbReference type="EMBL" id="OGK49865.1"/>
    </source>
</evidence>
<dbReference type="InterPro" id="IPR011356">
    <property type="entry name" value="Leucine_aapep/pepB"/>
</dbReference>
<dbReference type="GO" id="GO:0006508">
    <property type="term" value="P:proteolysis"/>
    <property type="evidence" value="ECO:0007669"/>
    <property type="project" value="UniProtKB-KW"/>
</dbReference>
<keyword evidence="6 7" id="KW-0378">Hydrolase</keyword>
<gene>
    <name evidence="7" type="primary">pepA</name>
    <name evidence="9" type="ORF">A3B50_03710</name>
</gene>
<dbReference type="PRINTS" id="PR00481">
    <property type="entry name" value="LAMNOPPTDASE"/>
</dbReference>
<reference evidence="9 10" key="1">
    <citation type="journal article" date="2016" name="Nat. Commun.">
        <title>Thousands of microbial genomes shed light on interconnected biogeochemical processes in an aquifer system.</title>
        <authorList>
            <person name="Anantharaman K."/>
            <person name="Brown C.T."/>
            <person name="Hug L.A."/>
            <person name="Sharon I."/>
            <person name="Castelle C.J."/>
            <person name="Probst A.J."/>
            <person name="Thomas B.C."/>
            <person name="Singh A."/>
            <person name="Wilkins M.J."/>
            <person name="Karaoz U."/>
            <person name="Brodie E.L."/>
            <person name="Williams K.H."/>
            <person name="Hubbard S.S."/>
            <person name="Banfield J.F."/>
        </authorList>
    </citation>
    <scope>NUCLEOTIDE SEQUENCE [LARGE SCALE GENOMIC DNA]</scope>
</reference>
<evidence type="ECO:0000256" key="6">
    <source>
        <dbReference type="ARBA" id="ARBA00022801"/>
    </source>
</evidence>
<dbReference type="InterPro" id="IPR000819">
    <property type="entry name" value="Peptidase_M17_C"/>
</dbReference>
<evidence type="ECO:0000256" key="1">
    <source>
        <dbReference type="ARBA" id="ARBA00000135"/>
    </source>
</evidence>
<proteinExistence type="inferred from homology"/>
<dbReference type="EC" id="3.4.11.10" evidence="7"/>
<dbReference type="EC" id="3.4.11.1" evidence="7"/>
<keyword evidence="7" id="KW-0464">Manganese</keyword>
<dbReference type="GO" id="GO:0070006">
    <property type="term" value="F:metalloaminopeptidase activity"/>
    <property type="evidence" value="ECO:0007669"/>
    <property type="project" value="InterPro"/>
</dbReference>
<dbReference type="GO" id="GO:0005737">
    <property type="term" value="C:cytoplasm"/>
    <property type="evidence" value="ECO:0007669"/>
    <property type="project" value="UniProtKB-SubCell"/>
</dbReference>
<feature type="active site" evidence="7">
    <location>
        <position position="359"/>
    </location>
</feature>
<dbReference type="PANTHER" id="PTHR11963:SF23">
    <property type="entry name" value="CYTOSOL AMINOPEPTIDASE"/>
    <property type="match status" value="1"/>
</dbReference>
<evidence type="ECO:0000256" key="7">
    <source>
        <dbReference type="HAMAP-Rule" id="MF_00181"/>
    </source>
</evidence>
<dbReference type="AlphaFoldDB" id="A0A1F7J2M3"/>
<comment type="caution">
    <text evidence="9">The sequence shown here is derived from an EMBL/GenBank/DDBJ whole genome shotgun (WGS) entry which is preliminary data.</text>
</comment>
<accession>A0A1F7J2M3</accession>
<dbReference type="InterPro" id="IPR043472">
    <property type="entry name" value="Macro_dom-like"/>
</dbReference>
<dbReference type="Proteomes" id="UP000178558">
    <property type="component" value="Unassembled WGS sequence"/>
</dbReference>
<dbReference type="PROSITE" id="PS00631">
    <property type="entry name" value="CYTOSOL_AP"/>
    <property type="match status" value="1"/>
</dbReference>
<feature type="binding site" evidence="7">
    <location>
        <position position="289"/>
    </location>
    <ligand>
        <name>Mn(2+)</name>
        <dbReference type="ChEBI" id="CHEBI:29035"/>
        <label>2</label>
    </ligand>
</feature>